<evidence type="ECO:0000256" key="7">
    <source>
        <dbReference type="SAM" id="Phobius"/>
    </source>
</evidence>
<evidence type="ECO:0000256" key="6">
    <source>
        <dbReference type="ARBA" id="ARBA00023136"/>
    </source>
</evidence>
<feature type="transmembrane region" description="Helical" evidence="7">
    <location>
        <begin position="102"/>
        <end position="128"/>
    </location>
</feature>
<keyword evidence="5 7" id="KW-1133">Transmembrane helix</keyword>
<evidence type="ECO:0000256" key="2">
    <source>
        <dbReference type="ARBA" id="ARBA00022448"/>
    </source>
</evidence>
<dbReference type="PANTHER" id="PTHR23522:SF4">
    <property type="entry name" value="NUCLEOSIDE PERMEASE NUPG-RELATED"/>
    <property type="match status" value="1"/>
</dbReference>
<keyword evidence="3" id="KW-1003">Cell membrane</keyword>
<organism evidence="8 9">
    <name type="scientific">Haloferula helveola</name>
    <dbReference type="NCBI Taxonomy" id="490095"/>
    <lineage>
        <taxon>Bacteria</taxon>
        <taxon>Pseudomonadati</taxon>
        <taxon>Verrucomicrobiota</taxon>
        <taxon>Verrucomicrobiia</taxon>
        <taxon>Verrucomicrobiales</taxon>
        <taxon>Verrucomicrobiaceae</taxon>
        <taxon>Haloferula</taxon>
    </lineage>
</organism>
<feature type="transmembrane region" description="Helical" evidence="7">
    <location>
        <begin position="216"/>
        <end position="236"/>
    </location>
</feature>
<evidence type="ECO:0000256" key="4">
    <source>
        <dbReference type="ARBA" id="ARBA00022692"/>
    </source>
</evidence>
<dbReference type="EMBL" id="AP024702">
    <property type="protein sequence ID" value="BCX50256.1"/>
    <property type="molecule type" value="Genomic_DNA"/>
</dbReference>
<accession>A0ABM7RJ63</accession>
<feature type="transmembrane region" description="Helical" evidence="7">
    <location>
        <begin position="48"/>
        <end position="68"/>
    </location>
</feature>
<feature type="transmembrane region" description="Helical" evidence="7">
    <location>
        <begin position="140"/>
        <end position="161"/>
    </location>
</feature>
<feature type="transmembrane region" description="Helical" evidence="7">
    <location>
        <begin position="277"/>
        <end position="297"/>
    </location>
</feature>
<evidence type="ECO:0000256" key="5">
    <source>
        <dbReference type="ARBA" id="ARBA00022989"/>
    </source>
</evidence>
<keyword evidence="2" id="KW-0813">Transport</keyword>
<dbReference type="InterPro" id="IPR004740">
    <property type="entry name" value="Nuc_H_symport"/>
</dbReference>
<keyword evidence="9" id="KW-1185">Reference proteome</keyword>
<dbReference type="PANTHER" id="PTHR23522">
    <property type="entry name" value="BLL5896 PROTEIN"/>
    <property type="match status" value="1"/>
</dbReference>
<dbReference type="Pfam" id="PF03825">
    <property type="entry name" value="Nuc_H_symport"/>
    <property type="match status" value="1"/>
</dbReference>
<gene>
    <name evidence="8" type="primary">yegT</name>
    <name evidence="8" type="ORF">HAHE_41640</name>
</gene>
<name>A0ABM7RJ63_9BACT</name>
<dbReference type="RefSeq" id="WP_338687230.1">
    <property type="nucleotide sequence ID" value="NZ_AP024702.1"/>
</dbReference>
<feature type="transmembrane region" description="Helical" evidence="7">
    <location>
        <begin position="167"/>
        <end position="186"/>
    </location>
</feature>
<feature type="transmembrane region" description="Helical" evidence="7">
    <location>
        <begin position="248"/>
        <end position="270"/>
    </location>
</feature>
<dbReference type="Proteomes" id="UP001374893">
    <property type="component" value="Chromosome"/>
</dbReference>
<proteinExistence type="predicted"/>
<protein>
    <submittedName>
        <fullName evidence="8">Nucleoside permease</fullName>
    </submittedName>
</protein>
<feature type="transmembrane region" description="Helical" evidence="7">
    <location>
        <begin position="303"/>
        <end position="321"/>
    </location>
</feature>
<evidence type="ECO:0000256" key="1">
    <source>
        <dbReference type="ARBA" id="ARBA00004651"/>
    </source>
</evidence>
<keyword evidence="6 7" id="KW-0472">Membrane</keyword>
<feature type="transmembrane region" description="Helical" evidence="7">
    <location>
        <begin position="342"/>
        <end position="363"/>
    </location>
</feature>
<feature type="transmembrane region" description="Helical" evidence="7">
    <location>
        <begin position="12"/>
        <end position="36"/>
    </location>
</feature>
<reference evidence="8 9" key="1">
    <citation type="submission" date="2021-06" db="EMBL/GenBank/DDBJ databases">
        <title>Complete genome of Haloferula helveola possessing various polysaccharide degrading enzymes.</title>
        <authorList>
            <person name="Takami H."/>
            <person name="Huang C."/>
            <person name="Hamasaki K."/>
        </authorList>
    </citation>
    <scope>NUCLEOTIDE SEQUENCE [LARGE SCALE GENOMIC DNA]</scope>
    <source>
        <strain evidence="8 9">CN-1</strain>
    </source>
</reference>
<dbReference type="SUPFAM" id="SSF103473">
    <property type="entry name" value="MFS general substrate transporter"/>
    <property type="match status" value="1"/>
</dbReference>
<evidence type="ECO:0000256" key="3">
    <source>
        <dbReference type="ARBA" id="ARBA00022475"/>
    </source>
</evidence>
<evidence type="ECO:0000313" key="9">
    <source>
        <dbReference type="Proteomes" id="UP001374893"/>
    </source>
</evidence>
<keyword evidence="4 7" id="KW-0812">Transmembrane</keyword>
<dbReference type="Gene3D" id="1.20.1250.20">
    <property type="entry name" value="MFS general substrate transporter like domains"/>
    <property type="match status" value="2"/>
</dbReference>
<feature type="transmembrane region" description="Helical" evidence="7">
    <location>
        <begin position="77"/>
        <end position="96"/>
    </location>
</feature>
<evidence type="ECO:0000313" key="8">
    <source>
        <dbReference type="EMBL" id="BCX50256.1"/>
    </source>
</evidence>
<comment type="subcellular location">
    <subcellularLocation>
        <location evidence="1">Cell membrane</location>
        <topology evidence="1">Multi-pass membrane protein</topology>
    </subcellularLocation>
</comment>
<feature type="transmembrane region" description="Helical" evidence="7">
    <location>
        <begin position="375"/>
        <end position="399"/>
    </location>
</feature>
<sequence>MSSERSPAPVMGWLWLMFFLLGMSPGFYVPALTNILMAKGLDSHQVQWAWLAGPVASLLSPVCVGALADNRFSAERLMGWIGLGSAILLAGAFAVLDVGLSPWWFIALLFASSIVAAPMWSTLASISMVHLKSGEREFPLVRLGGTIGWMIAGYATSLVLNADASPVAGYAGAGVRMAGGFVAFFLPKTPPLGRSRSLRTLMGFDAFKLLRERDHCVFFATTALLSIPLVAFYMWTPRHLEDAGDPHATATMALGQFSEILAMLLMAALISRFRVKTLLLVALGLSAVRYGLFAWSGASGGRAGLVTGVALHGMCYTFYFITAQLFLDRRVPPAMRTQAQGLLSLFSNGVGSLVGTVVVRSLYDYTVPAGRGGWEVYWGLLGAMIVAITIGFAFAYVGVPAGKRQNE</sequence>
<dbReference type="InterPro" id="IPR036259">
    <property type="entry name" value="MFS_trans_sf"/>
</dbReference>